<evidence type="ECO:0000256" key="7">
    <source>
        <dbReference type="ARBA" id="ARBA00022989"/>
    </source>
</evidence>
<evidence type="ECO:0000256" key="8">
    <source>
        <dbReference type="ARBA" id="ARBA00023136"/>
    </source>
</evidence>
<evidence type="ECO:0000256" key="9">
    <source>
        <dbReference type="ARBA" id="ARBA00023180"/>
    </source>
</evidence>
<keyword evidence="8 10" id="KW-0472">Membrane</keyword>
<dbReference type="PANTHER" id="PTHR21072">
    <property type="entry name" value="GPI TRANSAMIDASE COMPONENT PIG-S"/>
    <property type="match status" value="1"/>
</dbReference>
<evidence type="ECO:0000313" key="12">
    <source>
        <dbReference type="Proteomes" id="UP000541444"/>
    </source>
</evidence>
<keyword evidence="12" id="KW-1185">Reference proteome</keyword>
<dbReference type="AlphaFoldDB" id="A0A7J7NHA5"/>
<evidence type="ECO:0000313" key="11">
    <source>
        <dbReference type="EMBL" id="KAF6166394.1"/>
    </source>
</evidence>
<protein>
    <recommendedName>
        <fullName evidence="13">GPI transamidase component PIG-S</fullName>
    </recommendedName>
</protein>
<keyword evidence="6" id="KW-0256">Endoplasmic reticulum</keyword>
<comment type="subcellular location">
    <subcellularLocation>
        <location evidence="1">Endoplasmic reticulum membrane</location>
        <topology evidence="1">Multi-pass membrane protein</topology>
    </subcellularLocation>
</comment>
<evidence type="ECO:0008006" key="13">
    <source>
        <dbReference type="Google" id="ProtNLM"/>
    </source>
</evidence>
<dbReference type="UniPathway" id="UPA00196"/>
<dbReference type="InterPro" id="IPR019540">
    <property type="entry name" value="PtdIno-glycan_biosynth_class_S"/>
</dbReference>
<evidence type="ECO:0000256" key="5">
    <source>
        <dbReference type="ARBA" id="ARBA00022692"/>
    </source>
</evidence>
<dbReference type="Proteomes" id="UP000541444">
    <property type="component" value="Unassembled WGS sequence"/>
</dbReference>
<keyword evidence="7 10" id="KW-1133">Transmembrane helix</keyword>
<dbReference type="OrthoDB" id="28748at2759"/>
<comment type="similarity">
    <text evidence="3">Belongs to the PIGS family.</text>
</comment>
<dbReference type="Pfam" id="PF10510">
    <property type="entry name" value="PIG-S"/>
    <property type="match status" value="1"/>
</dbReference>
<comment type="pathway">
    <text evidence="2">Glycolipid biosynthesis; glycosylphosphatidylinositol-anchor biosynthesis.</text>
</comment>
<organism evidence="11 12">
    <name type="scientific">Kingdonia uniflora</name>
    <dbReference type="NCBI Taxonomy" id="39325"/>
    <lineage>
        <taxon>Eukaryota</taxon>
        <taxon>Viridiplantae</taxon>
        <taxon>Streptophyta</taxon>
        <taxon>Embryophyta</taxon>
        <taxon>Tracheophyta</taxon>
        <taxon>Spermatophyta</taxon>
        <taxon>Magnoliopsida</taxon>
        <taxon>Ranunculales</taxon>
        <taxon>Circaeasteraceae</taxon>
        <taxon>Kingdonia</taxon>
    </lineage>
</organism>
<accession>A0A7J7NHA5</accession>
<keyword evidence="9" id="KW-0325">Glycoprotein</keyword>
<evidence type="ECO:0000256" key="3">
    <source>
        <dbReference type="ARBA" id="ARBA00005316"/>
    </source>
</evidence>
<keyword evidence="5 10" id="KW-0812">Transmembrane</keyword>
<name>A0A7J7NHA5_9MAGN</name>
<dbReference type="GO" id="GO:0042765">
    <property type="term" value="C:GPI-anchor transamidase complex"/>
    <property type="evidence" value="ECO:0007669"/>
    <property type="project" value="InterPro"/>
</dbReference>
<reference evidence="11 12" key="1">
    <citation type="journal article" date="2020" name="IScience">
        <title>Genome Sequencing of the Endangered Kingdonia uniflora (Circaeasteraceae, Ranunculales) Reveals Potential Mechanisms of Evolutionary Specialization.</title>
        <authorList>
            <person name="Sun Y."/>
            <person name="Deng T."/>
            <person name="Zhang A."/>
            <person name="Moore M.J."/>
            <person name="Landis J.B."/>
            <person name="Lin N."/>
            <person name="Zhang H."/>
            <person name="Zhang X."/>
            <person name="Huang J."/>
            <person name="Zhang X."/>
            <person name="Sun H."/>
            <person name="Wang H."/>
        </authorList>
    </citation>
    <scope>NUCLEOTIDE SEQUENCE [LARGE SCALE GENOMIC DNA]</scope>
    <source>
        <strain evidence="11">TB1705</strain>
        <tissue evidence="11">Leaf</tissue>
    </source>
</reference>
<evidence type="ECO:0000256" key="4">
    <source>
        <dbReference type="ARBA" id="ARBA00022502"/>
    </source>
</evidence>
<comment type="caution">
    <text evidence="11">The sequence shown here is derived from an EMBL/GenBank/DDBJ whole genome shotgun (WGS) entry which is preliminary data.</text>
</comment>
<keyword evidence="4" id="KW-0337">GPI-anchor biosynthesis</keyword>
<proteinExistence type="inferred from homology"/>
<evidence type="ECO:0000256" key="6">
    <source>
        <dbReference type="ARBA" id="ARBA00022824"/>
    </source>
</evidence>
<evidence type="ECO:0000256" key="1">
    <source>
        <dbReference type="ARBA" id="ARBA00004477"/>
    </source>
</evidence>
<dbReference type="GO" id="GO:0016255">
    <property type="term" value="P:attachment of GPI anchor to protein"/>
    <property type="evidence" value="ECO:0007669"/>
    <property type="project" value="InterPro"/>
</dbReference>
<sequence length="608" mass="68204">MAETPTSQTPNLITKSFNEEDPVTEFDSNTMRRSKPGIKRLLLVLTVLSSFILALPFLLKSIEIYRSPLPFDAIDSLSKDVKSNPLYFPCRFRTMFVGFDEFSVKRLEFEILESMGKLRGYDVVNDGCGCGSSSEVSVTIEFDVNEFAGGSGGDDDNVMDERLHLVLRDGDESESLTGGKVYTVVVVKKDDEVETRVVVGKYRHAWVVGNVLEYDAVTIISDVFVKFFMKAGRKEEGLVHQGQFLPVGADGSVVLSFSLLNANPQDWIYDWDFKRIDEVLLAPVVDALAPIANISVESQVLYHTPKSSFSPWDENLQSYVFSTKDLPFFVNSNEWHLDTSIAAGGRSKVLQFVVYVPSSEEWPLLLQLPNGEISKTNGFISPMWGGVIVWNPPSSLKSLRDKNPVRHMFSPQDLQEIFEVFMGQLRQLLGLNSDYTYVAESHTYKFLASEKGFTEWELDVLSRHHTCSNLISCATTLGSLSTLVLSLPRMIIMDEIGKQVKFSLEAASLAQSNASLGLYDASAGSSRQARALAEDAFFHPSIMSISYYSFEHCFAIYSFSYTQFMASGQPFFLPVSMHIIVAAARELRRYKKEKAKYLAWPVMEKKSN</sequence>
<gene>
    <name evidence="11" type="ORF">GIB67_034945</name>
</gene>
<evidence type="ECO:0000256" key="2">
    <source>
        <dbReference type="ARBA" id="ARBA00004687"/>
    </source>
</evidence>
<evidence type="ECO:0000256" key="10">
    <source>
        <dbReference type="SAM" id="Phobius"/>
    </source>
</evidence>
<dbReference type="PANTHER" id="PTHR21072:SF13">
    <property type="entry name" value="GPI TRANSAMIDASE COMPONENT PIG-S"/>
    <property type="match status" value="1"/>
</dbReference>
<feature type="transmembrane region" description="Helical" evidence="10">
    <location>
        <begin position="41"/>
        <end position="59"/>
    </location>
</feature>
<dbReference type="GO" id="GO:0006506">
    <property type="term" value="P:GPI anchor biosynthetic process"/>
    <property type="evidence" value="ECO:0007669"/>
    <property type="project" value="UniProtKB-UniPathway"/>
</dbReference>
<dbReference type="EMBL" id="JACGCM010000792">
    <property type="protein sequence ID" value="KAF6166394.1"/>
    <property type="molecule type" value="Genomic_DNA"/>
</dbReference>